<dbReference type="EMBL" id="QAOI01000050">
    <property type="protein sequence ID" value="PTQ66445.1"/>
    <property type="molecule type" value="Genomic_DNA"/>
</dbReference>
<sequence length="363" mass="40884">MNVLITGPSLSDPGGVANYYNAVLPFLREQDSLKIHYMEIGGTKGKGGILHPLTDQIRFWQTLKDIKPSIVHVNPSLNLKSYIRDGLFVYQVKRMGYPVVVFFRGWDESFESIVETSGSWFFRNSYLKADAFIVLASAFRDKLTEWGVTVPIHLGTTTVSNDLMRNFSFSEKSEKLTTEPLLKILFLARLEKEKGVMEAMEAVTLLRKKGKPVLLTVAGEGAAMNAVKEYADQHDQSKVFLFVVGDVRGDDKRALLASHHVFCFPTYYGEGMPNSVLEAMAFGMPVITCPVGGLRDFFENGKMGYLVKQKVVTEIVDAIEKLIDDRNMLENMSSYNHRYATERFLAPSAANYLTNVYRQTTPR</sequence>
<evidence type="ECO:0000259" key="1">
    <source>
        <dbReference type="Pfam" id="PF00534"/>
    </source>
</evidence>
<feature type="domain" description="Glycosyl transferase family 1" evidence="1">
    <location>
        <begin position="179"/>
        <end position="336"/>
    </location>
</feature>
<accession>A0A2T5H4A8</accession>
<dbReference type="RefSeq" id="WP_107804515.1">
    <property type="nucleotide sequence ID" value="NZ_QAOI01000050.1"/>
</dbReference>
<dbReference type="PANTHER" id="PTHR45947:SF3">
    <property type="entry name" value="SULFOQUINOVOSYL TRANSFERASE SQD2"/>
    <property type="match status" value="1"/>
</dbReference>
<evidence type="ECO:0000313" key="2">
    <source>
        <dbReference type="EMBL" id="PTQ66445.1"/>
    </source>
</evidence>
<protein>
    <submittedName>
        <fullName evidence="2">Glycosyltransferase involved in cell wall biosynthesis</fullName>
    </submittedName>
</protein>
<proteinExistence type="predicted"/>
<dbReference type="AlphaFoldDB" id="A0A2T5H4A8"/>
<comment type="caution">
    <text evidence="2">The sequence shown here is derived from an EMBL/GenBank/DDBJ whole genome shotgun (WGS) entry which is preliminary data.</text>
</comment>
<evidence type="ECO:0000313" key="3">
    <source>
        <dbReference type="Proteomes" id="UP000244128"/>
    </source>
</evidence>
<dbReference type="Pfam" id="PF00534">
    <property type="entry name" value="Glycos_transf_1"/>
    <property type="match status" value="1"/>
</dbReference>
<dbReference type="PANTHER" id="PTHR45947">
    <property type="entry name" value="SULFOQUINOVOSYL TRANSFERASE SQD2"/>
    <property type="match status" value="1"/>
</dbReference>
<dbReference type="Gene3D" id="3.40.50.2000">
    <property type="entry name" value="Glycogen Phosphorylase B"/>
    <property type="match status" value="2"/>
</dbReference>
<dbReference type="InterPro" id="IPR001296">
    <property type="entry name" value="Glyco_trans_1"/>
</dbReference>
<dbReference type="SUPFAM" id="SSF53756">
    <property type="entry name" value="UDP-Glycosyltransferase/glycogen phosphorylase"/>
    <property type="match status" value="1"/>
</dbReference>
<keyword evidence="2" id="KW-0808">Transferase</keyword>
<dbReference type="InterPro" id="IPR050194">
    <property type="entry name" value="Glycosyltransferase_grp1"/>
</dbReference>
<organism evidence="2 3">
    <name type="scientific">Nitrosomonas oligotropha</name>
    <dbReference type="NCBI Taxonomy" id="42354"/>
    <lineage>
        <taxon>Bacteria</taxon>
        <taxon>Pseudomonadati</taxon>
        <taxon>Pseudomonadota</taxon>
        <taxon>Betaproteobacteria</taxon>
        <taxon>Nitrosomonadales</taxon>
        <taxon>Nitrosomonadaceae</taxon>
        <taxon>Nitrosomonas</taxon>
    </lineage>
</organism>
<reference evidence="2 3" key="1">
    <citation type="submission" date="2018-04" db="EMBL/GenBank/DDBJ databases">
        <title>Active sludge and wastewater microbial communities from Klosterneuburg, Austria.</title>
        <authorList>
            <person name="Wagner M."/>
        </authorList>
    </citation>
    <scope>NUCLEOTIDE SEQUENCE [LARGE SCALE GENOMIC DNA]</scope>
    <source>
        <strain evidence="2 3">Nm49</strain>
    </source>
</reference>
<dbReference type="GO" id="GO:0016757">
    <property type="term" value="F:glycosyltransferase activity"/>
    <property type="evidence" value="ECO:0007669"/>
    <property type="project" value="InterPro"/>
</dbReference>
<gene>
    <name evidence="2" type="ORF">C8R26_1507</name>
</gene>
<dbReference type="Proteomes" id="UP000244128">
    <property type="component" value="Unassembled WGS sequence"/>
</dbReference>
<name>A0A2T5H4A8_9PROT</name>